<dbReference type="Proteomes" id="UP001454036">
    <property type="component" value="Unassembled WGS sequence"/>
</dbReference>
<sequence length="101" mass="11478">MSSALRLSPRKPQPLKPLPPKPHPSMSSRQQRMPLPRMSHLPAMLLMRTARILAPLLRMADYMLSRPYHRHCPLPRPPSCTSRAMCMPPLASLPTVWPTIP</sequence>
<reference evidence="2 3" key="1">
    <citation type="submission" date="2024-01" db="EMBL/GenBank/DDBJ databases">
        <title>The complete chloroplast genome sequence of Lithospermum erythrorhizon: insights into the phylogenetic relationship among Boraginaceae species and the maternal lineages of purple gromwells.</title>
        <authorList>
            <person name="Okada T."/>
            <person name="Watanabe K."/>
        </authorList>
    </citation>
    <scope>NUCLEOTIDE SEQUENCE [LARGE SCALE GENOMIC DNA]</scope>
</reference>
<accession>A0AAV3RXQ5</accession>
<evidence type="ECO:0000313" key="3">
    <source>
        <dbReference type="Proteomes" id="UP001454036"/>
    </source>
</evidence>
<evidence type="ECO:0000256" key="1">
    <source>
        <dbReference type="SAM" id="MobiDB-lite"/>
    </source>
</evidence>
<protein>
    <submittedName>
        <fullName evidence="2">Uncharacterized protein</fullName>
    </submittedName>
</protein>
<evidence type="ECO:0000313" key="2">
    <source>
        <dbReference type="EMBL" id="GAA0185315.1"/>
    </source>
</evidence>
<comment type="caution">
    <text evidence="2">The sequence shown here is derived from an EMBL/GenBank/DDBJ whole genome shotgun (WGS) entry which is preliminary data.</text>
</comment>
<keyword evidence="3" id="KW-1185">Reference proteome</keyword>
<dbReference type="EMBL" id="BAABME010012603">
    <property type="protein sequence ID" value="GAA0185315.1"/>
    <property type="molecule type" value="Genomic_DNA"/>
</dbReference>
<proteinExistence type="predicted"/>
<organism evidence="2 3">
    <name type="scientific">Lithospermum erythrorhizon</name>
    <name type="common">Purple gromwell</name>
    <name type="synonym">Lithospermum officinale var. erythrorhizon</name>
    <dbReference type="NCBI Taxonomy" id="34254"/>
    <lineage>
        <taxon>Eukaryota</taxon>
        <taxon>Viridiplantae</taxon>
        <taxon>Streptophyta</taxon>
        <taxon>Embryophyta</taxon>
        <taxon>Tracheophyta</taxon>
        <taxon>Spermatophyta</taxon>
        <taxon>Magnoliopsida</taxon>
        <taxon>eudicotyledons</taxon>
        <taxon>Gunneridae</taxon>
        <taxon>Pentapetalae</taxon>
        <taxon>asterids</taxon>
        <taxon>lamiids</taxon>
        <taxon>Boraginales</taxon>
        <taxon>Boraginaceae</taxon>
        <taxon>Boraginoideae</taxon>
        <taxon>Lithospermeae</taxon>
        <taxon>Lithospermum</taxon>
    </lineage>
</organism>
<dbReference type="AlphaFoldDB" id="A0AAV3RXQ5"/>
<gene>
    <name evidence="2" type="ORF">LIER_32603</name>
</gene>
<feature type="compositionally biased region" description="Pro residues" evidence="1">
    <location>
        <begin position="11"/>
        <end position="23"/>
    </location>
</feature>
<feature type="region of interest" description="Disordered" evidence="1">
    <location>
        <begin position="1"/>
        <end position="35"/>
    </location>
</feature>
<name>A0AAV3RXQ5_LITER</name>